<feature type="compositionally biased region" description="Basic and acidic residues" evidence="1">
    <location>
        <begin position="77"/>
        <end position="102"/>
    </location>
</feature>
<keyword evidence="3" id="KW-1185">Reference proteome</keyword>
<evidence type="ECO:0000313" key="3">
    <source>
        <dbReference type="Proteomes" id="UP000076632"/>
    </source>
</evidence>
<organism evidence="2 3">
    <name type="scientific">Xylona heveae (strain CBS 132557 / TC161)</name>
    <dbReference type="NCBI Taxonomy" id="1328760"/>
    <lineage>
        <taxon>Eukaryota</taxon>
        <taxon>Fungi</taxon>
        <taxon>Dikarya</taxon>
        <taxon>Ascomycota</taxon>
        <taxon>Pezizomycotina</taxon>
        <taxon>Xylonomycetes</taxon>
        <taxon>Xylonales</taxon>
        <taxon>Xylonaceae</taxon>
        <taxon>Xylona</taxon>
    </lineage>
</organism>
<dbReference type="OrthoDB" id="5089392at2759"/>
<feature type="compositionally biased region" description="Basic residues" evidence="1">
    <location>
        <begin position="103"/>
        <end position="115"/>
    </location>
</feature>
<sequence>MAATSQTSHPHPDEISHMRRQSYTAPVGSPALSPSSTNSGGSSGTDGGREGYFHAPVPQRPHMVQRLRSFTQLHRSRSQERQDSRDSRESHESHEHAHDDEHHRRRSSRRSRSRSRSPVTESSLRARDRRYPEEEGYAHDEHAHVLPHISAANFNVRSHNRKRPKMAERPRSQGTYTDCGRHANDWLFGGFSVTGTVRHWLKDEGKH</sequence>
<gene>
    <name evidence="2" type="ORF">L228DRAFT_269129</name>
</gene>
<dbReference type="AlphaFoldDB" id="A0A165G2K9"/>
<accession>A0A165G2K9</accession>
<feature type="region of interest" description="Disordered" evidence="1">
    <location>
        <begin position="1"/>
        <end position="131"/>
    </location>
</feature>
<evidence type="ECO:0000256" key="1">
    <source>
        <dbReference type="SAM" id="MobiDB-lite"/>
    </source>
</evidence>
<proteinExistence type="predicted"/>
<dbReference type="EMBL" id="KV407460">
    <property type="protein sequence ID" value="KZF21666.1"/>
    <property type="molecule type" value="Genomic_DNA"/>
</dbReference>
<protein>
    <submittedName>
        <fullName evidence="2">Uncharacterized protein</fullName>
    </submittedName>
</protein>
<name>A0A165G2K9_XYLHT</name>
<evidence type="ECO:0000313" key="2">
    <source>
        <dbReference type="EMBL" id="KZF21666.1"/>
    </source>
</evidence>
<reference evidence="2 3" key="1">
    <citation type="journal article" date="2016" name="Fungal Biol.">
        <title>The genome of Xylona heveae provides a window into fungal endophytism.</title>
        <authorList>
            <person name="Gazis R."/>
            <person name="Kuo A."/>
            <person name="Riley R."/>
            <person name="LaButti K."/>
            <person name="Lipzen A."/>
            <person name="Lin J."/>
            <person name="Amirebrahimi M."/>
            <person name="Hesse C.N."/>
            <person name="Spatafora J.W."/>
            <person name="Henrissat B."/>
            <person name="Hainaut M."/>
            <person name="Grigoriev I.V."/>
            <person name="Hibbett D.S."/>
        </authorList>
    </citation>
    <scope>NUCLEOTIDE SEQUENCE [LARGE SCALE GENOMIC DNA]</scope>
    <source>
        <strain evidence="2 3">TC161</strain>
    </source>
</reference>
<dbReference type="RefSeq" id="XP_018187221.1">
    <property type="nucleotide sequence ID" value="XM_018335238.1"/>
</dbReference>
<dbReference type="Proteomes" id="UP000076632">
    <property type="component" value="Unassembled WGS sequence"/>
</dbReference>
<dbReference type="GeneID" id="28900375"/>
<dbReference type="InParanoid" id="A0A165G2K9"/>